<feature type="coiled-coil region" evidence="1">
    <location>
        <begin position="237"/>
        <end position="264"/>
    </location>
</feature>
<organism evidence="2 3">
    <name type="scientific">Micromonospora cremea</name>
    <dbReference type="NCBI Taxonomy" id="709881"/>
    <lineage>
        <taxon>Bacteria</taxon>
        <taxon>Bacillati</taxon>
        <taxon>Actinomycetota</taxon>
        <taxon>Actinomycetes</taxon>
        <taxon>Micromonosporales</taxon>
        <taxon>Micromonosporaceae</taxon>
        <taxon>Micromonospora</taxon>
    </lineage>
</organism>
<gene>
    <name evidence="2" type="ORF">SAMN04489832_3421</name>
</gene>
<dbReference type="EMBL" id="FSQT01000002">
    <property type="protein sequence ID" value="SIN14531.1"/>
    <property type="molecule type" value="Genomic_DNA"/>
</dbReference>
<dbReference type="AlphaFoldDB" id="A0A1N5YY47"/>
<evidence type="ECO:0000256" key="1">
    <source>
        <dbReference type="SAM" id="Coils"/>
    </source>
</evidence>
<dbReference type="OrthoDB" id="3339336at2"/>
<evidence type="ECO:0000313" key="3">
    <source>
        <dbReference type="Proteomes" id="UP000185124"/>
    </source>
</evidence>
<keyword evidence="3" id="KW-1185">Reference proteome</keyword>
<protein>
    <submittedName>
        <fullName evidence="2">Uncharacterized protein</fullName>
    </submittedName>
</protein>
<reference evidence="3" key="1">
    <citation type="submission" date="2016-12" db="EMBL/GenBank/DDBJ databases">
        <authorList>
            <person name="Varghese N."/>
            <person name="Submissions S."/>
        </authorList>
    </citation>
    <scope>NUCLEOTIDE SEQUENCE [LARGE SCALE GENOMIC DNA]</scope>
    <source>
        <strain evidence="3">DSM 45599</strain>
    </source>
</reference>
<dbReference type="RefSeq" id="WP_074313693.1">
    <property type="nucleotide sequence ID" value="NZ_FSQT01000002.1"/>
</dbReference>
<sequence>MITDERVRYSPELGVWTVNMSGMTAVSPAQAERILGWAMFQAREAEAALDGCTCDPGDQFWDGPNRRVPTSPHAHFVAQTRGADSRLMVIGHGGQIQAAPMTGQEVQGRTCPLRNQAGERRAAELVERGGLEELWGLTVAFPAGAGPLQPLGAGEPAPEVWEAEPVRFSAAGLHVSVPGRHVHPAVQPSLAAYRDLSLKAAELDQAAREARDRAQNAPRDLRREAAQAAISGRTTDAAKAAQSIRDLELEAEAAKAVADGTEDALEATRAAVLKAVEGNRAEWLAYLSGQGRAALGRLDAALATLDAALGDLVAVDTMRANVEKPLHARQVFAQGSALSGQVNASRATTREAREKVAETLAPLSRYATKPEAKAARKVKAAA</sequence>
<accession>A0A1N5YY47</accession>
<evidence type="ECO:0000313" key="2">
    <source>
        <dbReference type="EMBL" id="SIN14531.1"/>
    </source>
</evidence>
<dbReference type="Proteomes" id="UP000185124">
    <property type="component" value="Unassembled WGS sequence"/>
</dbReference>
<name>A0A1N5YY47_9ACTN</name>
<keyword evidence="1" id="KW-0175">Coiled coil</keyword>
<dbReference type="STRING" id="709881.SAMN04489832_3421"/>
<proteinExistence type="predicted"/>